<sequence>MLQAAFLVFDGVDVLDFAGPLEIFSHANHSMNHSVPDPAFELTIIGRNEKISTSASLQISPGITLATARSKLKDFDVLVVPGGPPDIISSLVKSESEEFQFVRDFGFQAPREGKTPRTILSICTGALFLGASGLLDGIKATTHHLFLDELRTLCETKGKTEVIHARYVDGGMRENNIQIITGGGVSSGLDSACYFVSRTFSPEMASFAAKMTEFNWNEQ</sequence>
<dbReference type="Pfam" id="PF01965">
    <property type="entry name" value="DJ-1_PfpI"/>
    <property type="match status" value="1"/>
</dbReference>
<dbReference type="SUPFAM" id="SSF52317">
    <property type="entry name" value="Class I glutamine amidotransferase-like"/>
    <property type="match status" value="1"/>
</dbReference>
<proteinExistence type="predicted"/>
<reference evidence="2" key="2">
    <citation type="journal article" date="2023" name="IMA Fungus">
        <title>Comparative genomic study of the Penicillium genus elucidates a diverse pangenome and 15 lateral gene transfer events.</title>
        <authorList>
            <person name="Petersen C."/>
            <person name="Sorensen T."/>
            <person name="Nielsen M.R."/>
            <person name="Sondergaard T.E."/>
            <person name="Sorensen J.L."/>
            <person name="Fitzpatrick D.A."/>
            <person name="Frisvad J.C."/>
            <person name="Nielsen K.L."/>
        </authorList>
    </citation>
    <scope>NUCLEOTIDE SEQUENCE</scope>
    <source>
        <strain evidence="2">IBT 16125</strain>
    </source>
</reference>
<dbReference type="Gene3D" id="3.40.50.880">
    <property type="match status" value="1"/>
</dbReference>
<protein>
    <submittedName>
        <fullName evidence="2">ThiJ/PfpI family protein</fullName>
    </submittedName>
</protein>
<reference evidence="2" key="1">
    <citation type="submission" date="2022-12" db="EMBL/GenBank/DDBJ databases">
        <authorList>
            <person name="Petersen C."/>
        </authorList>
    </citation>
    <scope>NUCLEOTIDE SEQUENCE</scope>
    <source>
        <strain evidence="2">IBT 16125</strain>
    </source>
</reference>
<dbReference type="GeneID" id="81594133"/>
<dbReference type="PANTHER" id="PTHR43130">
    <property type="entry name" value="ARAC-FAMILY TRANSCRIPTIONAL REGULATOR"/>
    <property type="match status" value="1"/>
</dbReference>
<dbReference type="Proteomes" id="UP001213681">
    <property type="component" value="Unassembled WGS sequence"/>
</dbReference>
<dbReference type="InterPro" id="IPR052158">
    <property type="entry name" value="INH-QAR"/>
</dbReference>
<dbReference type="AlphaFoldDB" id="A0AAD6CG42"/>
<dbReference type="RefSeq" id="XP_056771657.1">
    <property type="nucleotide sequence ID" value="XM_056903890.1"/>
</dbReference>
<dbReference type="CDD" id="cd03139">
    <property type="entry name" value="GATase1_PfpI_2"/>
    <property type="match status" value="1"/>
</dbReference>
<accession>A0AAD6CG42</accession>
<evidence type="ECO:0000313" key="2">
    <source>
        <dbReference type="EMBL" id="KAJ5464810.1"/>
    </source>
</evidence>
<evidence type="ECO:0000259" key="1">
    <source>
        <dbReference type="Pfam" id="PF01965"/>
    </source>
</evidence>
<dbReference type="PANTHER" id="PTHR43130:SF3">
    <property type="entry name" value="HTH-TYPE TRANSCRIPTIONAL REGULATOR RV1931C"/>
    <property type="match status" value="1"/>
</dbReference>
<dbReference type="InterPro" id="IPR029062">
    <property type="entry name" value="Class_I_gatase-like"/>
</dbReference>
<dbReference type="InterPro" id="IPR002818">
    <property type="entry name" value="DJ-1/PfpI"/>
</dbReference>
<organism evidence="2 3">
    <name type="scientific">Penicillium daleae</name>
    <dbReference type="NCBI Taxonomy" id="63821"/>
    <lineage>
        <taxon>Eukaryota</taxon>
        <taxon>Fungi</taxon>
        <taxon>Dikarya</taxon>
        <taxon>Ascomycota</taxon>
        <taxon>Pezizomycotina</taxon>
        <taxon>Eurotiomycetes</taxon>
        <taxon>Eurotiomycetidae</taxon>
        <taxon>Eurotiales</taxon>
        <taxon>Aspergillaceae</taxon>
        <taxon>Penicillium</taxon>
    </lineage>
</organism>
<gene>
    <name evidence="2" type="ORF">N7458_000496</name>
</gene>
<comment type="caution">
    <text evidence="2">The sequence shown here is derived from an EMBL/GenBank/DDBJ whole genome shotgun (WGS) entry which is preliminary data.</text>
</comment>
<keyword evidence="3" id="KW-1185">Reference proteome</keyword>
<dbReference type="EMBL" id="JAPVEA010000001">
    <property type="protein sequence ID" value="KAJ5464810.1"/>
    <property type="molecule type" value="Genomic_DNA"/>
</dbReference>
<name>A0AAD6CG42_9EURO</name>
<evidence type="ECO:0000313" key="3">
    <source>
        <dbReference type="Proteomes" id="UP001213681"/>
    </source>
</evidence>
<feature type="domain" description="DJ-1/PfpI" evidence="1">
    <location>
        <begin position="4"/>
        <end position="165"/>
    </location>
</feature>